<protein>
    <submittedName>
        <fullName evidence="4">FlaA1/EpsC-like NDP-sugar epimerase</fullName>
    </submittedName>
</protein>
<comment type="caution">
    <text evidence="4">The sequence shown here is derived from an EMBL/GenBank/DDBJ whole genome shotgun (WGS) entry which is preliminary data.</text>
</comment>
<dbReference type="InterPro" id="IPR003869">
    <property type="entry name" value="Polysac_CapD-like"/>
</dbReference>
<dbReference type="CDD" id="cd05237">
    <property type="entry name" value="UDP_invert_4-6DH_SDR_e"/>
    <property type="match status" value="1"/>
</dbReference>
<keyword evidence="5" id="KW-1185">Reference proteome</keyword>
<dbReference type="SUPFAM" id="SSF53335">
    <property type="entry name" value="S-adenosyl-L-methionine-dependent methyltransferases"/>
    <property type="match status" value="1"/>
</dbReference>
<name>A0ABU0BJH0_9HYPH</name>
<dbReference type="SUPFAM" id="SSF51735">
    <property type="entry name" value="NAD(P)-binding Rossmann-fold domains"/>
    <property type="match status" value="1"/>
</dbReference>
<reference evidence="4 5" key="1">
    <citation type="submission" date="2023-07" db="EMBL/GenBank/DDBJ databases">
        <title>Genomic Encyclopedia of Type Strains, Phase IV (KMG-IV): sequencing the most valuable type-strain genomes for metagenomic binning, comparative biology and taxonomic classification.</title>
        <authorList>
            <person name="Goeker M."/>
        </authorList>
    </citation>
    <scope>NUCLEOTIDE SEQUENCE [LARGE SCALE GENOMIC DNA]</scope>
    <source>
        <strain evidence="4 5">DSM 2457</strain>
    </source>
</reference>
<dbReference type="Pfam" id="PF02719">
    <property type="entry name" value="Polysacc_synt_2"/>
    <property type="match status" value="1"/>
</dbReference>
<evidence type="ECO:0000259" key="3">
    <source>
        <dbReference type="Pfam" id="PF02719"/>
    </source>
</evidence>
<evidence type="ECO:0000313" key="5">
    <source>
        <dbReference type="Proteomes" id="UP001224682"/>
    </source>
</evidence>
<keyword evidence="2" id="KW-0812">Transmembrane</keyword>
<feature type="transmembrane region" description="Helical" evidence="2">
    <location>
        <begin position="20"/>
        <end position="41"/>
    </location>
</feature>
<feature type="transmembrane region" description="Helical" evidence="2">
    <location>
        <begin position="85"/>
        <end position="110"/>
    </location>
</feature>
<evidence type="ECO:0000256" key="1">
    <source>
        <dbReference type="ARBA" id="ARBA00007430"/>
    </source>
</evidence>
<sequence>MTGRFLNYLIGLSRSRKRAVLMLVDAALLAVSFFLAMALRLDGFTPALSPPSWLAFALVLPCTLLLFRLMGLYRAVVRHVAGRTVQVLAFGLAVSALLLLLSAKSFGLFLPRSVPAIYWLLAMGLLGGARFGLRALYRHRLARLKARVIIFGAGSAGRQLFATLEHGGDYAPVAFVDDATELQGRDIGGLRVFSPARLPSLVAEHGVECVLLAIPSATRRQRRNILERLEPLGLRVQTVPGLSDIVSGRAELSEIREVAIEDLLGRDLVPPRQDLLDANIRGKSVMVTGAGGSIGSELCRQILSQRPSRLVLLELSEFSLYSIDEELRDLAKAESPETVIVPLLGSVRDRSRLEGALRHFAVDTIFHAAAYKHVPLVERNPVEGLRNNVFGTLALAEAAQTAGVKAFVLVSTDKAVRPTNIMGASKRIAELICQAQSGLPGETVFAIVRFGNVVGSSGSVIPLFRKQIEAGGPITVTHPDITRYFMAIPEAAQLVIQAGAMARGGDVFILDMGEPVRIVDLASRMVRLSGLRPVVSEAGGASRTRVKGDIEIRFTELRPGEKLFEELLVGDGAHPTAHPRIMTATEMAMDWPALEGLLGRLSAVCERHDLPAIRHLLHEIPIGYEPSGAIVNPCCEAPESTPLTGAPAQSSATA</sequence>
<dbReference type="EMBL" id="JAUSUI010000008">
    <property type="protein sequence ID" value="MDQ0304614.1"/>
    <property type="molecule type" value="Genomic_DNA"/>
</dbReference>
<dbReference type="Pfam" id="PF13727">
    <property type="entry name" value="CoA_binding_3"/>
    <property type="match status" value="1"/>
</dbReference>
<feature type="domain" description="Polysaccharide biosynthesis protein CapD-like" evidence="3">
    <location>
        <begin position="285"/>
        <end position="585"/>
    </location>
</feature>
<proteinExistence type="inferred from homology"/>
<dbReference type="Proteomes" id="UP001224682">
    <property type="component" value="Unassembled WGS sequence"/>
</dbReference>
<evidence type="ECO:0000256" key="2">
    <source>
        <dbReference type="SAM" id="Phobius"/>
    </source>
</evidence>
<feature type="transmembrane region" description="Helical" evidence="2">
    <location>
        <begin position="53"/>
        <end position="73"/>
    </location>
</feature>
<keyword evidence="2" id="KW-0472">Membrane</keyword>
<dbReference type="InterPro" id="IPR029063">
    <property type="entry name" value="SAM-dependent_MTases_sf"/>
</dbReference>
<dbReference type="Gene3D" id="3.40.50.720">
    <property type="entry name" value="NAD(P)-binding Rossmann-like Domain"/>
    <property type="match status" value="2"/>
</dbReference>
<accession>A0ABU0BJH0</accession>
<dbReference type="InterPro" id="IPR036291">
    <property type="entry name" value="NAD(P)-bd_dom_sf"/>
</dbReference>
<dbReference type="PANTHER" id="PTHR43318">
    <property type="entry name" value="UDP-N-ACETYLGLUCOSAMINE 4,6-DEHYDRATASE"/>
    <property type="match status" value="1"/>
</dbReference>
<organism evidence="4 5">
    <name type="scientific">Ancylobacter polymorphus</name>
    <dbReference type="NCBI Taxonomy" id="223390"/>
    <lineage>
        <taxon>Bacteria</taxon>
        <taxon>Pseudomonadati</taxon>
        <taxon>Pseudomonadota</taxon>
        <taxon>Alphaproteobacteria</taxon>
        <taxon>Hyphomicrobiales</taxon>
        <taxon>Xanthobacteraceae</taxon>
        <taxon>Ancylobacter</taxon>
    </lineage>
</organism>
<feature type="transmembrane region" description="Helical" evidence="2">
    <location>
        <begin position="116"/>
        <end position="137"/>
    </location>
</feature>
<comment type="similarity">
    <text evidence="1">Belongs to the polysaccharide synthase family.</text>
</comment>
<gene>
    <name evidence="4" type="ORF">J2S75_003659</name>
</gene>
<dbReference type="PANTHER" id="PTHR43318:SF1">
    <property type="entry name" value="POLYSACCHARIDE BIOSYNTHESIS PROTEIN EPSC-RELATED"/>
    <property type="match status" value="1"/>
</dbReference>
<keyword evidence="2" id="KW-1133">Transmembrane helix</keyword>
<dbReference type="RefSeq" id="WP_307021968.1">
    <property type="nucleotide sequence ID" value="NZ_JAUSUI010000008.1"/>
</dbReference>
<dbReference type="InterPro" id="IPR051203">
    <property type="entry name" value="Polysaccharide_Synthase-Rel"/>
</dbReference>
<evidence type="ECO:0000313" key="4">
    <source>
        <dbReference type="EMBL" id="MDQ0304614.1"/>
    </source>
</evidence>